<evidence type="ECO:0000313" key="1">
    <source>
        <dbReference type="EMBL" id="AYV85070.1"/>
    </source>
</evidence>
<protein>
    <submittedName>
        <fullName evidence="1">Uncharacterized protein</fullName>
    </submittedName>
</protein>
<sequence length="107" mass="12692">MDSSGNKPVQNKDIIEMLQNIGSDSTRYYTYGEPNLVTNLVTNNGNCGETEMYDKMDENKIICKLINIQFKEFFDNIYIPFKFFKYENWKINKVLYDNEDALFYNPK</sequence>
<gene>
    <name evidence="1" type="ORF">Satyrvirus3_1</name>
</gene>
<proteinExistence type="predicted"/>
<reference evidence="1" key="1">
    <citation type="submission" date="2018-10" db="EMBL/GenBank/DDBJ databases">
        <title>Hidden diversity of soil giant viruses.</title>
        <authorList>
            <person name="Schulz F."/>
            <person name="Alteio L."/>
            <person name="Goudeau D."/>
            <person name="Ryan E.M."/>
            <person name="Malmstrom R.R."/>
            <person name="Blanchard J."/>
            <person name="Woyke T."/>
        </authorList>
    </citation>
    <scope>NUCLEOTIDE SEQUENCE</scope>
    <source>
        <strain evidence="1">SAV1</strain>
    </source>
</reference>
<feature type="non-terminal residue" evidence="1">
    <location>
        <position position="107"/>
    </location>
</feature>
<name>A0A3G5AD13_9VIRU</name>
<accession>A0A3G5AD13</accession>
<organism evidence="1">
    <name type="scientific">Satyrvirus sp</name>
    <dbReference type="NCBI Taxonomy" id="2487771"/>
    <lineage>
        <taxon>Viruses</taxon>
        <taxon>Varidnaviria</taxon>
        <taxon>Bamfordvirae</taxon>
        <taxon>Nucleocytoviricota</taxon>
        <taxon>Megaviricetes</taxon>
        <taxon>Imitervirales</taxon>
        <taxon>Mimiviridae</taxon>
        <taxon>Megamimivirinae</taxon>
    </lineage>
</organism>
<dbReference type="EMBL" id="MK072439">
    <property type="protein sequence ID" value="AYV85070.1"/>
    <property type="molecule type" value="Genomic_DNA"/>
</dbReference>